<feature type="region of interest" description="Disordered" evidence="1">
    <location>
        <begin position="1"/>
        <end position="43"/>
    </location>
</feature>
<organism evidence="2 3">
    <name type="scientific">Pseudomonas cerasi</name>
    <dbReference type="NCBI Taxonomy" id="1583341"/>
    <lineage>
        <taxon>Bacteria</taxon>
        <taxon>Pseudomonadati</taxon>
        <taxon>Pseudomonadota</taxon>
        <taxon>Gammaproteobacteria</taxon>
        <taxon>Pseudomonadales</taxon>
        <taxon>Pseudomonadaceae</taxon>
        <taxon>Pseudomonas</taxon>
    </lineage>
</organism>
<evidence type="ECO:0000256" key="1">
    <source>
        <dbReference type="SAM" id="MobiDB-lite"/>
    </source>
</evidence>
<sequence>MRSKPTLDEFRSGGAEGAVEEQAPKTKQSNVSPPAVDEKQNKTIRIRKSFNSRLADEAFARSKVEGRKVNESDIVDEALGEWFAKLDQARSEQSI</sequence>
<keyword evidence="3" id="KW-1185">Reference proteome</keyword>
<protein>
    <submittedName>
        <fullName evidence="2">Uncharacterized protein</fullName>
    </submittedName>
</protein>
<geneLocation type="plasmid" evidence="2 3">
    <name>PP3</name>
</geneLocation>
<proteinExistence type="predicted"/>
<evidence type="ECO:0000313" key="2">
    <source>
        <dbReference type="EMBL" id="SOS30354.1"/>
    </source>
</evidence>
<accession>A0A193SHB4</accession>
<dbReference type="RefSeq" id="WP_019740373.1">
    <property type="nucleotide sequence ID" value="NZ_LT222317.1"/>
</dbReference>
<evidence type="ECO:0000313" key="3">
    <source>
        <dbReference type="Proteomes" id="UP000239025"/>
    </source>
</evidence>
<name>A0A193SHB4_9PSED</name>
<gene>
    <name evidence="2" type="ORF">PL963_P300076</name>
</gene>
<feature type="compositionally biased region" description="Basic and acidic residues" evidence="1">
    <location>
        <begin position="1"/>
        <end position="11"/>
    </location>
</feature>
<keyword evidence="2" id="KW-0614">Plasmid</keyword>
<reference evidence="3" key="1">
    <citation type="submission" date="2017-11" db="EMBL/GenBank/DDBJ databases">
        <authorList>
            <person name="Blom J."/>
        </authorList>
    </citation>
    <scope>NUCLEOTIDE SEQUENCE [LARGE SCALE GENOMIC DNA]</scope>
    <source>
        <plasmid evidence="3">PP3</plasmid>
    </source>
</reference>
<dbReference type="AlphaFoldDB" id="A0A193SHB4"/>
<dbReference type="EMBL" id="LT963398">
    <property type="protein sequence ID" value="SOS30354.1"/>
    <property type="molecule type" value="Genomic_DNA"/>
</dbReference>
<dbReference type="Proteomes" id="UP000239025">
    <property type="component" value="Plasmid PP3"/>
</dbReference>